<keyword evidence="4" id="KW-0256">Endoplasmic reticulum</keyword>
<feature type="region of interest" description="Disordered" evidence="7">
    <location>
        <begin position="717"/>
        <end position="745"/>
    </location>
</feature>
<feature type="region of interest" description="Disordered" evidence="7">
    <location>
        <begin position="220"/>
        <end position="261"/>
    </location>
</feature>
<comment type="subcellular location">
    <subcellularLocation>
        <location evidence="1">Endoplasmic reticulum membrane</location>
    </subcellularLocation>
</comment>
<feature type="region of interest" description="Disordered" evidence="7">
    <location>
        <begin position="1503"/>
        <end position="1534"/>
    </location>
</feature>
<dbReference type="Proteomes" id="UP000682892">
    <property type="component" value="Unassembled WGS sequence"/>
</dbReference>
<evidence type="ECO:0000256" key="4">
    <source>
        <dbReference type="ARBA" id="ARBA00022824"/>
    </source>
</evidence>
<sequence>MATTVNSRHTEPNGGTLGPRKTLIIMVTVVGCIAILWPKVFYPMMVGPTQTKTVIKDHRGSGCCDVVLDQEETFANMSINVPNQQNLFRKRNIGPTVEDHSIRQERPPHLRPETIHPAMRERGRAIPHVGSTHSERPQSPPRIVEGRPGPIPGMRPPMGAGSHQSTKSANSMGFIMPLYTIGIVSFFIYTILKLIFKKTPATPYPEIKPDTTFRNEVFTAPDQPYIKRPDSGTTKLGQPIANGENGAPASVGPVSNGSASASFNHSVQAEISVDYQQLAAQSESRPATTDSSVAEEQVTEITTPVEQDKSEASSASEATNDDECVQPEYDPATEKVVDGIVVQKIVQLNEEESTSKVIERVASQVVDEVLQEAESKINEAAEVAAVELVEMVVEQAEAAVLAAELDGIEKIEQSVKYVEESATVEENMKIDQPAVSVEEPIEEADTVEETPVTEDIVICHEPVLDTNAVAESSETKEVTFADNGPQLISDELSELKQDIETNSEITVCQNVSETEQTVKVSESIEVTSKPENVEASEQENIFTFDSNKICDEKLSESPIELVPEIETSIEVSISETLSSEEPVSKEKTLKEVIVDTIEENITVPNEPEAIEVEDKMSEPLEDSEKLTPAQEVAVEGVEEETVETTKSTELEMEQEVEIPVDDEATADEVIQVLKEVLHSSAGHEEPQQISNEEQIAESPINEVTEPTQECEVDATASEGLETVDDEKEITQETPTDTETVETENVKGVTFADEVVVDTSKVEDLEEQVSEEIPSSETEKTTTSDESLDTEEMAIKVLAAKMEETIAEQAEEIEVRSIAEELVNEVLEQAEEIANEKVALDSYELPSYDPATQKLVDGEVINRYVSDGEASNVAASTPVVEEVVECVSIEQVSAVCAEALGSAPENTLPSENDTDQLTSDITEESQPFEQETRQIVEDNVIVIKETVVESSGDVKLPVDNAEVAVSVDQHITLDNITDNAHINEENQENIHSSEASVEPSIIETTFTDLKEGVKIEEPVEQAVEEMAHDSAPQEQIVEEVPQDEVELEATETISVNEQSEGEATSLSEEPIKSEVVESESADEILVQEEAHQDTSSEHVGVDHENQSIEARDCKVSTEINLPEHMSVVEQEITVEEASAESKNDESSEAVETLSVSPELSTCETSMTIEDTTLPDCTVVQESLFEVQAAPEASKAPFESSVLEITSSEATVELVAPDVKETKDVTAFKETTENKLCEATVELVAPDVEETKAVTELKETTENKLDTVAPETTTDAPVEEQTAVAVEADASVEAVPSVDACNEDETLKIETDVTTETDVTEQVGTEESFSDSPGEVPKEEPILESSAFVQIESTSADVGSDEQTGTIEDLKEPELENVSDSATKEVETLTESLEHKVVDGEAADINELEPIVNEAQDSNESQTFETVAEELPVTKDAEDVSETILVASEEINLEIPGVEVITTPEIVTTASAVEEQGLPPTTESVAQEIVATEIITTVLDAEPSAEAKQEVVEDQPELGATENVSTDLEVEPSAPTEQKVIEEVDDAVKVEPTVEQPDELSEAKNTDTEVNDTHVVEGVDAATASDKNIIEQTSELKIVDEASAPTKDEPVAQQLEVIDNEDNASPEAKEILVIDTSDAVPVLELTNVEHASEVSDDVPAHVTDEATVVQTEVLNDTKDTIMEVKENVTISTSEQNNIEQPNELIGESYLDATNSTILNAETNDDLKKYEIEEAVLVENETSNEQQQPTTAMRGVNETIAASDDVEKLDDLSNTVKSEDKVPSNGCEVEAKEEDSVEQTADPIVSENIITTETVHHVMSTEPVILSEDETSVEVVSTCEPSELSEESSSKQPKSESSAQGPSIEEVHDETVVATDEVVTAIQGLISAADEQLLKIDSIKKSAKNLSKETEETDNTEADEKVPEQNGQVCKPVDSTETVESEPEQQIVEKHEELEHDENDETAQHQSEAEEDIPKIEQRHDMGAVPKKRETSEDRSSLKVIPMEKKVAYEPGQHSSRPGTPAQFVTLDPTIIEADAAESKCILLDAAKVPQSSKVTIPESELALETIDASQKSSEETPFDLNLVVVFESLSNLNQGRSLEVNVLLGSEPTTTVVQPSPAARVASPTRELAFCTKHF</sequence>
<feature type="region of interest" description="Disordered" evidence="7">
    <location>
        <begin position="1820"/>
        <end position="1867"/>
    </location>
</feature>
<dbReference type="GO" id="GO:0034394">
    <property type="term" value="P:protein localization to cell surface"/>
    <property type="evidence" value="ECO:0007669"/>
    <property type="project" value="TreeGrafter"/>
</dbReference>
<dbReference type="Pfam" id="PF15361">
    <property type="entry name" value="RIC3"/>
    <property type="match status" value="1"/>
</dbReference>
<protein>
    <submittedName>
        <fullName evidence="10">AAEL001760-PA</fullName>
    </submittedName>
</protein>
<feature type="compositionally biased region" description="Polar residues" evidence="7">
    <location>
        <begin position="1052"/>
        <end position="1066"/>
    </location>
</feature>
<feature type="domain" description="Resistance to inhibitors of cholinesterase protein 3 N-terminal" evidence="9">
    <location>
        <begin position="29"/>
        <end position="201"/>
    </location>
</feature>
<dbReference type="OMA" id="IVICHEP"/>
<feature type="region of interest" description="Disordered" evidence="7">
    <location>
        <begin position="1134"/>
        <end position="1157"/>
    </location>
</feature>
<keyword evidence="3 8" id="KW-0812">Transmembrane</keyword>
<evidence type="ECO:0000313" key="11">
    <source>
        <dbReference type="Proteomes" id="UP000682892"/>
    </source>
</evidence>
<dbReference type="GO" id="GO:0043005">
    <property type="term" value="C:neuron projection"/>
    <property type="evidence" value="ECO:0007669"/>
    <property type="project" value="TreeGrafter"/>
</dbReference>
<dbReference type="STRING" id="7159.Q17K95"/>
<accession>Q17K95</accession>
<dbReference type="InterPro" id="IPR026160">
    <property type="entry name" value="Ric3"/>
</dbReference>
<feature type="region of interest" description="Disordered" evidence="7">
    <location>
        <begin position="1312"/>
        <end position="1383"/>
    </location>
</feature>
<evidence type="ECO:0000313" key="10">
    <source>
        <dbReference type="EMBL" id="EAT47090.1"/>
    </source>
</evidence>
<feature type="region of interest" description="Disordered" evidence="7">
    <location>
        <begin position="758"/>
        <end position="786"/>
    </location>
</feature>
<evidence type="ECO:0000256" key="6">
    <source>
        <dbReference type="ARBA" id="ARBA00023136"/>
    </source>
</evidence>
<dbReference type="InterPro" id="IPR032763">
    <property type="entry name" value="RIC3_N"/>
</dbReference>
<dbReference type="HOGENOM" id="CLU_234276_0_0_1"/>
<keyword evidence="5 8" id="KW-1133">Transmembrane helix</keyword>
<proteinExistence type="inferred from homology"/>
<feature type="region of interest" description="Disordered" evidence="7">
    <location>
        <begin position="278"/>
        <end position="326"/>
    </location>
</feature>
<dbReference type="PANTHER" id="PTHR21723">
    <property type="entry name" value="RESISTANCE TO INHIBITORS OF CHOLINESTERASE PROTEIN 3 RIC3"/>
    <property type="match status" value="1"/>
</dbReference>
<dbReference type="PANTHER" id="PTHR21723:SF3">
    <property type="entry name" value="PROTEIN RIC-3"/>
    <property type="match status" value="1"/>
</dbReference>
<dbReference type="GO" id="GO:0045202">
    <property type="term" value="C:synapse"/>
    <property type="evidence" value="ECO:0007669"/>
    <property type="project" value="GOC"/>
</dbReference>
<feature type="region of interest" description="Disordered" evidence="7">
    <location>
        <begin position="617"/>
        <end position="649"/>
    </location>
</feature>
<name>Q17K95_AEDAE</name>
<evidence type="ECO:0000256" key="7">
    <source>
        <dbReference type="SAM" id="MobiDB-lite"/>
    </source>
</evidence>
<comment type="similarity">
    <text evidence="2">Belongs to the ric-3 family.</text>
</comment>
<feature type="region of interest" description="Disordered" evidence="7">
    <location>
        <begin position="1771"/>
        <end position="1797"/>
    </location>
</feature>
<feature type="region of interest" description="Disordered" evidence="7">
    <location>
        <begin position="1900"/>
        <end position="1997"/>
    </location>
</feature>
<evidence type="ECO:0000256" key="3">
    <source>
        <dbReference type="ARBA" id="ARBA00022692"/>
    </source>
</evidence>
<reference evidence="10" key="2">
    <citation type="journal article" date="2007" name="Science">
        <title>Genome sequence of Aedes aegypti, a major arbovirus vector.</title>
        <authorList>
            <person name="Nene V."/>
            <person name="Wortman J.R."/>
            <person name="Lawson D."/>
            <person name="Haas B."/>
            <person name="Kodira C."/>
            <person name="Tu Z.J."/>
            <person name="Loftus B."/>
            <person name="Xi Z."/>
            <person name="Megy K."/>
            <person name="Grabherr M."/>
            <person name="Ren Q."/>
            <person name="Zdobnov E.M."/>
            <person name="Lobo N.F."/>
            <person name="Campbell K.S."/>
            <person name="Brown S.E."/>
            <person name="Bonaldo M.F."/>
            <person name="Zhu J."/>
            <person name="Sinkins S.P."/>
            <person name="Hogenkamp D.G."/>
            <person name="Amedeo P."/>
            <person name="Arensburger P."/>
            <person name="Atkinson P.W."/>
            <person name="Bidwell S."/>
            <person name="Biedler J."/>
            <person name="Birney E."/>
            <person name="Bruggner R.V."/>
            <person name="Costas J."/>
            <person name="Coy M.R."/>
            <person name="Crabtree J."/>
            <person name="Crawford M."/>
            <person name="Debruyn B."/>
            <person name="Decaprio D."/>
            <person name="Eiglmeier K."/>
            <person name="Eisenstadt E."/>
            <person name="El-Dorry H."/>
            <person name="Gelbart W.M."/>
            <person name="Gomes S.L."/>
            <person name="Hammond M."/>
            <person name="Hannick L.I."/>
            <person name="Hogan J.R."/>
            <person name="Holmes M.H."/>
            <person name="Jaffe D."/>
            <person name="Johnston J.S."/>
            <person name="Kennedy R.C."/>
            <person name="Koo H."/>
            <person name="Kravitz S."/>
            <person name="Kriventseva E.V."/>
            <person name="Kulp D."/>
            <person name="Labutti K."/>
            <person name="Lee E."/>
            <person name="Li S."/>
            <person name="Lovin D.D."/>
            <person name="Mao C."/>
            <person name="Mauceli E."/>
            <person name="Menck C.F."/>
            <person name="Miller J.R."/>
            <person name="Montgomery P."/>
            <person name="Mori A."/>
            <person name="Nascimento A.L."/>
            <person name="Naveira H.F."/>
            <person name="Nusbaum C."/>
            <person name="O'leary S."/>
            <person name="Orvis J."/>
            <person name="Pertea M."/>
            <person name="Quesneville H."/>
            <person name="Reidenbach K.R."/>
            <person name="Rogers Y.H."/>
            <person name="Roth C.W."/>
            <person name="Schneider J.R."/>
            <person name="Schatz M."/>
            <person name="Shumway M."/>
            <person name="Stanke M."/>
            <person name="Stinson E.O."/>
            <person name="Tubio J.M."/>
            <person name="Vanzee J.P."/>
            <person name="Verjovski-Almeida S."/>
            <person name="Werner D."/>
            <person name="White O."/>
            <person name="Wyder S."/>
            <person name="Zeng Q."/>
            <person name="Zhao Q."/>
            <person name="Zhao Y."/>
            <person name="Hill C.A."/>
            <person name="Raikhel A.S."/>
            <person name="Soares M.B."/>
            <person name="Knudson D.L."/>
            <person name="Lee N.H."/>
            <person name="Galagan J."/>
            <person name="Salzberg S.L."/>
            <person name="Paulsen I.T."/>
            <person name="Dimopoulos G."/>
            <person name="Collins F.H."/>
            <person name="Birren B."/>
            <person name="Fraser-Liggett C.M."/>
            <person name="Severson D.W."/>
        </authorList>
    </citation>
    <scope>NUCLEOTIDE SEQUENCE [LARGE SCALE GENOMIC DNA]</scope>
    <source>
        <strain evidence="10">Liverpool</strain>
    </source>
</reference>
<feature type="region of interest" description="Disordered" evidence="7">
    <location>
        <begin position="1052"/>
        <end position="1072"/>
    </location>
</feature>
<dbReference type="VEuPathDB" id="VectorBase:AAEL025977"/>
<dbReference type="GO" id="GO:0043025">
    <property type="term" value="C:neuronal cell body"/>
    <property type="evidence" value="ECO:0007669"/>
    <property type="project" value="TreeGrafter"/>
</dbReference>
<evidence type="ECO:0000256" key="2">
    <source>
        <dbReference type="ARBA" id="ARBA00008538"/>
    </source>
</evidence>
<evidence type="ECO:0000256" key="5">
    <source>
        <dbReference type="ARBA" id="ARBA00022989"/>
    </source>
</evidence>
<reference evidence="10" key="3">
    <citation type="submission" date="2012-09" db="EMBL/GenBank/DDBJ databases">
        <authorList>
            <consortium name="VectorBase"/>
        </authorList>
    </citation>
    <scope>NUCLEOTIDE SEQUENCE</scope>
    <source>
        <strain evidence="10">Liverpool</strain>
    </source>
</reference>
<reference evidence="10" key="1">
    <citation type="submission" date="2005-10" db="EMBL/GenBank/DDBJ databases">
        <authorList>
            <person name="Loftus B.J."/>
            <person name="Nene V.M."/>
            <person name="Hannick L.I."/>
            <person name="Bidwell S."/>
            <person name="Haas B."/>
            <person name="Amedeo P."/>
            <person name="Orvis J."/>
            <person name="Wortman J.R."/>
            <person name="White O.R."/>
            <person name="Salzberg S."/>
            <person name="Shumway M."/>
            <person name="Koo H."/>
            <person name="Zhao Y."/>
            <person name="Holmes M."/>
            <person name="Miller J."/>
            <person name="Schatz M."/>
            <person name="Pop M."/>
            <person name="Pai G."/>
            <person name="Utterback T."/>
            <person name="Rogers Y.-H."/>
            <person name="Kravitz S."/>
            <person name="Fraser C.M."/>
        </authorList>
    </citation>
    <scope>NUCLEOTIDE SEQUENCE</scope>
    <source>
        <strain evidence="10">Liverpool</strain>
    </source>
</reference>
<dbReference type="GO" id="GO:0007271">
    <property type="term" value="P:synaptic transmission, cholinergic"/>
    <property type="evidence" value="ECO:0007669"/>
    <property type="project" value="TreeGrafter"/>
</dbReference>
<feature type="compositionally biased region" description="Basic and acidic residues" evidence="7">
    <location>
        <begin position="1969"/>
        <end position="1997"/>
    </location>
</feature>
<organism evidence="10 11">
    <name type="scientific">Aedes aegypti</name>
    <name type="common">Yellowfever mosquito</name>
    <name type="synonym">Culex aegypti</name>
    <dbReference type="NCBI Taxonomy" id="7159"/>
    <lineage>
        <taxon>Eukaryota</taxon>
        <taxon>Metazoa</taxon>
        <taxon>Ecdysozoa</taxon>
        <taxon>Arthropoda</taxon>
        <taxon>Hexapoda</taxon>
        <taxon>Insecta</taxon>
        <taxon>Pterygota</taxon>
        <taxon>Neoptera</taxon>
        <taxon>Endopterygota</taxon>
        <taxon>Diptera</taxon>
        <taxon>Nematocera</taxon>
        <taxon>Culicoidea</taxon>
        <taxon>Culicidae</taxon>
        <taxon>Culicinae</taxon>
        <taxon>Aedini</taxon>
        <taxon>Aedes</taxon>
        <taxon>Stegomyia</taxon>
    </lineage>
</organism>
<feature type="compositionally biased region" description="Polar residues" evidence="7">
    <location>
        <begin position="278"/>
        <end position="305"/>
    </location>
</feature>
<evidence type="ECO:0000256" key="8">
    <source>
        <dbReference type="SAM" id="Phobius"/>
    </source>
</evidence>
<dbReference type="PaxDb" id="7159-AAEL001760-PA"/>
<feature type="transmembrane region" description="Helical" evidence="8">
    <location>
        <begin position="23"/>
        <end position="42"/>
    </location>
</feature>
<feature type="transmembrane region" description="Helical" evidence="8">
    <location>
        <begin position="174"/>
        <end position="196"/>
    </location>
</feature>
<dbReference type="eggNOG" id="ENOG502RKVF">
    <property type="taxonomic scope" value="Eukaryota"/>
</dbReference>
<evidence type="ECO:0000256" key="1">
    <source>
        <dbReference type="ARBA" id="ARBA00004586"/>
    </source>
</evidence>
<gene>
    <name evidence="10" type="ORF">AaeL_AAEL001760</name>
</gene>
<dbReference type="GO" id="GO:0005789">
    <property type="term" value="C:endoplasmic reticulum membrane"/>
    <property type="evidence" value="ECO:0007669"/>
    <property type="project" value="UniProtKB-SubCell"/>
</dbReference>
<keyword evidence="6 8" id="KW-0472">Membrane</keyword>
<feature type="compositionally biased region" description="Polar residues" evidence="7">
    <location>
        <begin position="1345"/>
        <end position="1364"/>
    </location>
</feature>
<dbReference type="EMBL" id="CH477227">
    <property type="protein sequence ID" value="EAT47090.1"/>
    <property type="molecule type" value="Genomic_DNA"/>
</dbReference>
<evidence type="ECO:0000259" key="9">
    <source>
        <dbReference type="Pfam" id="PF15361"/>
    </source>
</evidence>